<protein>
    <submittedName>
        <fullName evidence="2">Uncharacterized protein</fullName>
    </submittedName>
</protein>
<dbReference type="Proteomes" id="UP000299102">
    <property type="component" value="Unassembled WGS sequence"/>
</dbReference>
<proteinExistence type="predicted"/>
<comment type="caution">
    <text evidence="2">The sequence shown here is derived from an EMBL/GenBank/DDBJ whole genome shotgun (WGS) entry which is preliminary data.</text>
</comment>
<accession>A0A4C1U776</accession>
<sequence>MNTIEYKYDASPMLASSQKHLETTSRPPSAVPKSGTNSYIRVLSIHKSALVKTQLARARAGRKGAFYLQVATKLAHGGRSVTSAAQFS</sequence>
<keyword evidence="3" id="KW-1185">Reference proteome</keyword>
<evidence type="ECO:0000313" key="3">
    <source>
        <dbReference type="Proteomes" id="UP000299102"/>
    </source>
</evidence>
<dbReference type="EMBL" id="BGZK01000137">
    <property type="protein sequence ID" value="GBP22128.1"/>
    <property type="molecule type" value="Genomic_DNA"/>
</dbReference>
<name>A0A4C1U776_EUMVA</name>
<feature type="region of interest" description="Disordered" evidence="1">
    <location>
        <begin position="16"/>
        <end position="35"/>
    </location>
</feature>
<gene>
    <name evidence="2" type="ORF">EVAR_10637_1</name>
</gene>
<organism evidence="2 3">
    <name type="scientific">Eumeta variegata</name>
    <name type="common">Bagworm moth</name>
    <name type="synonym">Eumeta japonica</name>
    <dbReference type="NCBI Taxonomy" id="151549"/>
    <lineage>
        <taxon>Eukaryota</taxon>
        <taxon>Metazoa</taxon>
        <taxon>Ecdysozoa</taxon>
        <taxon>Arthropoda</taxon>
        <taxon>Hexapoda</taxon>
        <taxon>Insecta</taxon>
        <taxon>Pterygota</taxon>
        <taxon>Neoptera</taxon>
        <taxon>Endopterygota</taxon>
        <taxon>Lepidoptera</taxon>
        <taxon>Glossata</taxon>
        <taxon>Ditrysia</taxon>
        <taxon>Tineoidea</taxon>
        <taxon>Psychidae</taxon>
        <taxon>Oiketicinae</taxon>
        <taxon>Eumeta</taxon>
    </lineage>
</organism>
<dbReference type="AlphaFoldDB" id="A0A4C1U776"/>
<reference evidence="2 3" key="1">
    <citation type="journal article" date="2019" name="Commun. Biol.">
        <title>The bagworm genome reveals a unique fibroin gene that provides high tensile strength.</title>
        <authorList>
            <person name="Kono N."/>
            <person name="Nakamura H."/>
            <person name="Ohtoshi R."/>
            <person name="Tomita M."/>
            <person name="Numata K."/>
            <person name="Arakawa K."/>
        </authorList>
    </citation>
    <scope>NUCLEOTIDE SEQUENCE [LARGE SCALE GENOMIC DNA]</scope>
</reference>
<evidence type="ECO:0000256" key="1">
    <source>
        <dbReference type="SAM" id="MobiDB-lite"/>
    </source>
</evidence>
<evidence type="ECO:0000313" key="2">
    <source>
        <dbReference type="EMBL" id="GBP22128.1"/>
    </source>
</evidence>